<feature type="transmembrane region" description="Helical" evidence="2">
    <location>
        <begin position="122"/>
        <end position="140"/>
    </location>
</feature>
<organism evidence="3 4">
    <name type="scientific">Actinoallomurus oryzae</name>
    <dbReference type="NCBI Taxonomy" id="502180"/>
    <lineage>
        <taxon>Bacteria</taxon>
        <taxon>Bacillati</taxon>
        <taxon>Actinomycetota</taxon>
        <taxon>Actinomycetes</taxon>
        <taxon>Streptosporangiales</taxon>
        <taxon>Thermomonosporaceae</taxon>
        <taxon>Actinoallomurus</taxon>
    </lineage>
</organism>
<keyword evidence="2" id="KW-0812">Transmembrane</keyword>
<feature type="region of interest" description="Disordered" evidence="1">
    <location>
        <begin position="234"/>
        <end position="304"/>
    </location>
</feature>
<gene>
    <name evidence="3" type="ORF">GCM10023191_084750</name>
</gene>
<protein>
    <recommendedName>
        <fullName evidence="5">DUF2207 domain-containing protein</fullName>
    </recommendedName>
</protein>
<keyword evidence="2" id="KW-0472">Membrane</keyword>
<sequence>MVVTGRPRTKEATVSGKRVSTKLVRGERPADELAQYEAKVIGIAIGRSDEVTLAALRRRGWDRWKAACDLLEEEACHRGWFPWRIGVQRAFAAWVVVGLVVVGVVSLLSVSAGTVGGVPTAGFGWVSVAFLASAVAVGVIGRRPARTAAGVRATAEVNDYADTLSAWAKEPGDLEIDAALVSLAFPYAVAFGQVDGAMSDWGKIFDLLEDELPWYVPAEGAGDQAPRRISALADVVNEPPPPRPSPVRRGSGASPRRSSSYRTTYTTPSWTSSSSSGGWSSGGGFSGGGGDVGGGDGGGGGGSW</sequence>
<feature type="compositionally biased region" description="Low complexity" evidence="1">
    <location>
        <begin position="247"/>
        <end position="278"/>
    </location>
</feature>
<evidence type="ECO:0000313" key="4">
    <source>
        <dbReference type="Proteomes" id="UP001500503"/>
    </source>
</evidence>
<reference evidence="4" key="1">
    <citation type="journal article" date="2019" name="Int. J. Syst. Evol. Microbiol.">
        <title>The Global Catalogue of Microorganisms (GCM) 10K type strain sequencing project: providing services to taxonomists for standard genome sequencing and annotation.</title>
        <authorList>
            <consortium name="The Broad Institute Genomics Platform"/>
            <consortium name="The Broad Institute Genome Sequencing Center for Infectious Disease"/>
            <person name="Wu L."/>
            <person name="Ma J."/>
        </authorList>
    </citation>
    <scope>NUCLEOTIDE SEQUENCE [LARGE SCALE GENOMIC DNA]</scope>
    <source>
        <strain evidence="4">JCM 17933</strain>
    </source>
</reference>
<comment type="caution">
    <text evidence="3">The sequence shown here is derived from an EMBL/GenBank/DDBJ whole genome shotgun (WGS) entry which is preliminary data.</text>
</comment>
<evidence type="ECO:0000256" key="2">
    <source>
        <dbReference type="SAM" id="Phobius"/>
    </source>
</evidence>
<evidence type="ECO:0000313" key="3">
    <source>
        <dbReference type="EMBL" id="GAA4515227.1"/>
    </source>
</evidence>
<evidence type="ECO:0008006" key="5">
    <source>
        <dbReference type="Google" id="ProtNLM"/>
    </source>
</evidence>
<proteinExistence type="predicted"/>
<dbReference type="Proteomes" id="UP001500503">
    <property type="component" value="Unassembled WGS sequence"/>
</dbReference>
<feature type="transmembrane region" description="Helical" evidence="2">
    <location>
        <begin position="91"/>
        <end position="110"/>
    </location>
</feature>
<accession>A0ABP8R0T0</accession>
<name>A0ABP8R0T0_9ACTN</name>
<evidence type="ECO:0000256" key="1">
    <source>
        <dbReference type="SAM" id="MobiDB-lite"/>
    </source>
</evidence>
<keyword evidence="2" id="KW-1133">Transmembrane helix</keyword>
<dbReference type="EMBL" id="BAABHF010000050">
    <property type="protein sequence ID" value="GAA4515227.1"/>
    <property type="molecule type" value="Genomic_DNA"/>
</dbReference>
<feature type="compositionally biased region" description="Gly residues" evidence="1">
    <location>
        <begin position="279"/>
        <end position="304"/>
    </location>
</feature>
<keyword evidence="4" id="KW-1185">Reference proteome</keyword>